<feature type="transmembrane region" description="Helical" evidence="1">
    <location>
        <begin position="168"/>
        <end position="189"/>
    </location>
</feature>
<feature type="transmembrane region" description="Helical" evidence="1">
    <location>
        <begin position="286"/>
        <end position="308"/>
    </location>
</feature>
<feature type="transmembrane region" description="Helical" evidence="1">
    <location>
        <begin position="66"/>
        <end position="85"/>
    </location>
</feature>
<feature type="transmembrane region" description="Helical" evidence="1">
    <location>
        <begin position="143"/>
        <end position="161"/>
    </location>
</feature>
<protein>
    <submittedName>
        <fullName evidence="2">Uncharacterized protein</fullName>
    </submittedName>
</protein>
<proteinExistence type="predicted"/>
<name>A0A212UH50_9BACT</name>
<feature type="transmembrane region" description="Helical" evidence="1">
    <location>
        <begin position="400"/>
        <end position="417"/>
    </location>
</feature>
<feature type="transmembrane region" description="Helical" evidence="1">
    <location>
        <begin position="357"/>
        <end position="379"/>
    </location>
</feature>
<organism evidence="2 3">
    <name type="scientific">Hymenobacter gelipurpurascens</name>
    <dbReference type="NCBI Taxonomy" id="89968"/>
    <lineage>
        <taxon>Bacteria</taxon>
        <taxon>Pseudomonadati</taxon>
        <taxon>Bacteroidota</taxon>
        <taxon>Cytophagia</taxon>
        <taxon>Cytophagales</taxon>
        <taxon>Hymenobacteraceae</taxon>
        <taxon>Hymenobacter</taxon>
    </lineage>
</organism>
<reference evidence="3" key="1">
    <citation type="submission" date="2017-06" db="EMBL/GenBank/DDBJ databases">
        <authorList>
            <person name="Varghese N."/>
            <person name="Submissions S."/>
        </authorList>
    </citation>
    <scope>NUCLEOTIDE SEQUENCE [LARGE SCALE GENOMIC DNA]</scope>
    <source>
        <strain evidence="3">DSM 11116</strain>
    </source>
</reference>
<sequence length="457" mass="49957">MAHDGTLGHFLPFLLGRLLRAVLWPDAGEGRAALIFLTLFCILYGVVLAFMLNNENGIPSGFAQKLLFALNGILYASALLVDFVPTYRPVQPPLPDHFPVSGRLNLITAFLLDLITVRRFLLLLFLLVALACAPHSWRPLGLNLLVLLSAGAASFNLRLLLSMGRWRHLLFALNVLCLAAAAGWLSTFISLPLAATALVVVAIAGPLVLWGVALAGLGEKFNARHLAVAPESKSENQLLARLSPEWKAYLRKCWPALSVALVAKLVILGLSSQMTATRHGDPLNGVFWMSFLPIISFTYVNNNLFGIIGPVSANELARLGLTKRLLYLYLRLVGPVLLLDCLLSVVVLLALFPQQRWSLIGLIPLAAVAMLALGLWGSLYKAKAISKSIDLANMRNNASTLMNLLSIGVGAALFFMPWWWARIVLAIVVMASAWWPVQRVLRNEGGLRRQLWGALNS</sequence>
<feature type="transmembrane region" description="Helical" evidence="1">
    <location>
        <begin position="253"/>
        <end position="274"/>
    </location>
</feature>
<keyword evidence="3" id="KW-1185">Reference proteome</keyword>
<feature type="transmembrane region" description="Helical" evidence="1">
    <location>
        <begin position="32"/>
        <end position="54"/>
    </location>
</feature>
<evidence type="ECO:0000256" key="1">
    <source>
        <dbReference type="SAM" id="Phobius"/>
    </source>
</evidence>
<dbReference type="RefSeq" id="WP_088845466.1">
    <property type="nucleotide sequence ID" value="NZ_FYEW01000003.1"/>
</dbReference>
<keyword evidence="1" id="KW-1133">Transmembrane helix</keyword>
<evidence type="ECO:0000313" key="2">
    <source>
        <dbReference type="EMBL" id="SNC77491.1"/>
    </source>
</evidence>
<evidence type="ECO:0000313" key="3">
    <source>
        <dbReference type="Proteomes" id="UP000198131"/>
    </source>
</evidence>
<keyword evidence="1" id="KW-0812">Transmembrane</keyword>
<feature type="transmembrane region" description="Helical" evidence="1">
    <location>
        <begin position="328"/>
        <end position="351"/>
    </location>
</feature>
<feature type="transmembrane region" description="Helical" evidence="1">
    <location>
        <begin position="195"/>
        <end position="217"/>
    </location>
</feature>
<dbReference type="AlphaFoldDB" id="A0A212UH50"/>
<dbReference type="Proteomes" id="UP000198131">
    <property type="component" value="Unassembled WGS sequence"/>
</dbReference>
<gene>
    <name evidence="2" type="ORF">SAMN06265337_4075</name>
</gene>
<dbReference type="OrthoDB" id="870216at2"/>
<dbReference type="EMBL" id="FYEW01000003">
    <property type="protein sequence ID" value="SNC77491.1"/>
    <property type="molecule type" value="Genomic_DNA"/>
</dbReference>
<accession>A0A212UH50</accession>
<keyword evidence="1" id="KW-0472">Membrane</keyword>